<dbReference type="GO" id="GO:0009399">
    <property type="term" value="P:nitrogen fixation"/>
    <property type="evidence" value="ECO:0007669"/>
    <property type="project" value="UniProtKB-UniRule"/>
</dbReference>
<reference evidence="7 8" key="1">
    <citation type="submission" date="2017-06" db="EMBL/GenBank/DDBJ databases">
        <title>Complete genome sequence of Nitrospirillum amazonense strain CBAmC, an endophytic nitrogen-fixing and plant growth-promoting bacterium, isolated from sugarcane.</title>
        <authorList>
            <person name="Schwab S."/>
            <person name="dos Santos Teixeira K.R."/>
            <person name="Simoes Araujo J.L."/>
            <person name="Soares Vidal M."/>
            <person name="Borges de Freitas H.R."/>
            <person name="Rivello Crivelaro A.L."/>
            <person name="Bueno de Camargo Nunes A."/>
            <person name="dos Santos C.M."/>
            <person name="Palmeira da Silva Rosa D."/>
            <person name="da Silva Padilha D."/>
            <person name="da Silva E."/>
            <person name="Araujo Terra L."/>
            <person name="Soares Mendes V."/>
            <person name="Farinelli L."/>
            <person name="Magalhaes Cruz L."/>
            <person name="Baldani J.I."/>
        </authorList>
    </citation>
    <scope>NUCLEOTIDE SEQUENCE [LARGE SCALE GENOMIC DNA]</scope>
    <source>
        <strain evidence="7 8">CBAmC</strain>
    </source>
</reference>
<evidence type="ECO:0000256" key="6">
    <source>
        <dbReference type="HAMAP-Rule" id="MF_00529"/>
    </source>
</evidence>
<evidence type="ECO:0000256" key="3">
    <source>
        <dbReference type="ARBA" id="ARBA00011284"/>
    </source>
</evidence>
<dbReference type="Pfam" id="PF03206">
    <property type="entry name" value="NifW"/>
    <property type="match status" value="1"/>
</dbReference>
<keyword evidence="8" id="KW-1185">Reference proteome</keyword>
<comment type="similarity">
    <text evidence="2 6">Belongs to the NifW family.</text>
</comment>
<dbReference type="RefSeq" id="WP_088871200.1">
    <property type="nucleotide sequence ID" value="NZ_CP022110.1"/>
</dbReference>
<protein>
    <recommendedName>
        <fullName evidence="4 6">Nitrogenase-stabilizing/protective protein NifW</fullName>
    </recommendedName>
</protein>
<proteinExistence type="inferred from homology"/>
<evidence type="ECO:0000313" key="7">
    <source>
        <dbReference type="EMBL" id="ASG20321.1"/>
    </source>
</evidence>
<dbReference type="HAMAP" id="MF_00529">
    <property type="entry name" value="NifW"/>
    <property type="match status" value="1"/>
</dbReference>
<organism evidence="7 8">
    <name type="scientific">Nitrospirillum viridazoti CBAmc</name>
    <dbReference type="NCBI Taxonomy" id="1441467"/>
    <lineage>
        <taxon>Bacteria</taxon>
        <taxon>Pseudomonadati</taxon>
        <taxon>Pseudomonadota</taxon>
        <taxon>Alphaproteobacteria</taxon>
        <taxon>Rhodospirillales</taxon>
        <taxon>Azospirillaceae</taxon>
        <taxon>Nitrospirillum</taxon>
        <taxon>Nitrospirillum viridazoti</taxon>
    </lineage>
</organism>
<dbReference type="InterPro" id="IPR004893">
    <property type="entry name" value="NifW"/>
</dbReference>
<evidence type="ECO:0000256" key="5">
    <source>
        <dbReference type="ARBA" id="ARBA00023231"/>
    </source>
</evidence>
<evidence type="ECO:0000256" key="4">
    <source>
        <dbReference type="ARBA" id="ARBA00016274"/>
    </source>
</evidence>
<dbReference type="AlphaFoldDB" id="A0A248JP84"/>
<dbReference type="Proteomes" id="UP000197153">
    <property type="component" value="Chromosome 1"/>
</dbReference>
<dbReference type="KEGG" id="nao:Y958_05420"/>
<comment type="subunit">
    <text evidence="3 6">Homotrimer; associates with NifD.</text>
</comment>
<accession>A0A248JP84</accession>
<dbReference type="NCBIfam" id="NF002009">
    <property type="entry name" value="PRK00810.1"/>
    <property type="match status" value="1"/>
</dbReference>
<name>A0A248JP84_9PROT</name>
<evidence type="ECO:0000256" key="2">
    <source>
        <dbReference type="ARBA" id="ARBA00008351"/>
    </source>
</evidence>
<keyword evidence="5 6" id="KW-0535">Nitrogen fixation</keyword>
<gene>
    <name evidence="6" type="primary">nifW</name>
    <name evidence="7" type="ORF">Y958_05420</name>
</gene>
<evidence type="ECO:0000313" key="8">
    <source>
        <dbReference type="Proteomes" id="UP000197153"/>
    </source>
</evidence>
<dbReference type="PIRSF" id="PIRSF005790">
    <property type="entry name" value="NifW"/>
    <property type="match status" value="1"/>
</dbReference>
<evidence type="ECO:0000256" key="1">
    <source>
        <dbReference type="ARBA" id="ARBA00002247"/>
    </source>
</evidence>
<sequence>MGVLDELSRLSSAEDFFVFLEVPFDAAVVRVARLHILRRMGQYLRGSEVEGVFAGLDEGEIRTLCRSHLEQAYQDFVASTPIAERLFKVHRDAVAPKQPAPKPFVPLAALDGAKGP</sequence>
<dbReference type="EMBL" id="CP022110">
    <property type="protein sequence ID" value="ASG20321.1"/>
    <property type="molecule type" value="Genomic_DNA"/>
</dbReference>
<comment type="function">
    <text evidence="1 6">May protect the nitrogenase Fe-Mo protein from oxidative damage.</text>
</comment>